<dbReference type="RefSeq" id="XP_049141410.1">
    <property type="nucleotide sequence ID" value="XM_049284267.1"/>
</dbReference>
<dbReference type="Proteomes" id="UP000830671">
    <property type="component" value="Chromosome 3"/>
</dbReference>
<keyword evidence="3" id="KW-1185">Reference proteome</keyword>
<dbReference type="GeneID" id="73339277"/>
<feature type="compositionally biased region" description="Polar residues" evidence="1">
    <location>
        <begin position="327"/>
        <end position="345"/>
    </location>
</feature>
<proteinExistence type="predicted"/>
<evidence type="ECO:0000313" key="3">
    <source>
        <dbReference type="Proteomes" id="UP000830671"/>
    </source>
</evidence>
<feature type="region of interest" description="Disordered" evidence="1">
    <location>
        <begin position="752"/>
        <end position="773"/>
    </location>
</feature>
<feature type="compositionally biased region" description="Basic and acidic residues" evidence="1">
    <location>
        <begin position="908"/>
        <end position="925"/>
    </location>
</feature>
<evidence type="ECO:0008006" key="4">
    <source>
        <dbReference type="Google" id="ProtNLM"/>
    </source>
</evidence>
<dbReference type="PANTHER" id="PTHR38166">
    <property type="entry name" value="C2H2-TYPE DOMAIN-CONTAINING PROTEIN-RELATED"/>
    <property type="match status" value="1"/>
</dbReference>
<dbReference type="KEGG" id="clup:CLUP02_05259"/>
<dbReference type="EMBL" id="CP019475">
    <property type="protein sequence ID" value="UQC79779.1"/>
    <property type="molecule type" value="Genomic_DNA"/>
</dbReference>
<protein>
    <recommendedName>
        <fullName evidence="4">C2H2-type domain-containing protein</fullName>
    </recommendedName>
</protein>
<feature type="region of interest" description="Disordered" evidence="1">
    <location>
        <begin position="587"/>
        <end position="619"/>
    </location>
</feature>
<dbReference type="AlphaFoldDB" id="A0A9Q8WDW6"/>
<dbReference type="PANTHER" id="PTHR38166:SF1">
    <property type="entry name" value="C2H2-TYPE DOMAIN-CONTAINING PROTEIN"/>
    <property type="match status" value="1"/>
</dbReference>
<evidence type="ECO:0000313" key="2">
    <source>
        <dbReference type="EMBL" id="UQC79779.1"/>
    </source>
</evidence>
<feature type="compositionally biased region" description="Basic and acidic residues" evidence="1">
    <location>
        <begin position="752"/>
        <end position="770"/>
    </location>
</feature>
<accession>A0A9Q8WDW6</accession>
<feature type="region of interest" description="Disordered" evidence="1">
    <location>
        <begin position="327"/>
        <end position="412"/>
    </location>
</feature>
<sequence>MATLVLTNSSTSNTNQEAVLPGYSSTKLAATSRQLGKLRPVALGQNYTSMIENSISPTAGLPRLSRNTLHANEIPESHALNYRAGRLLTNAPHLASEDFGTWLLLQQKFQSTKRSHKPGLRTERLVDSGNYTIKFLPLTKVFDLEASLEFAHYELQFSRGAFYPMATDQHDFPQDIRTCRQPGITRHSLAVQDRSSEIVSGKTGWKTFSIPSIGVPRENSAGGDLVTPRGQGASSSIPIENRRLLIASPDKVYRDIGPISSRVTDKTDSQGRALGTLVTGYRWLQAKSLETCRDLFSYLQWLFESDARPFAWSCHWKLGSNMENRSCPLPSQQETEIGPTYNTCQHSRETSEEKPSEHRTRNTDSPRRKRGACQHGTNGQDQSDDDEFPDESRRKKSRLQGPATDKDDNDLSLACPFYKADKRTHNRCSLLQLNRIGDVKQHLYRKHMQPHYCSRCGRQFETQTEERCHTRQQDCSKRANQPPDGITHDQQKELKERVDRKLAVKEQWFAVWAIVFPDMPPPESPYVYSPTREVATNMRNYWQESAAEMLVAHADRMPGIDRERVIGGLNTFMETFFNRFIEEHTSVAEGEQVSDSSSDGSPGTAFFSERTPAISSPSSSQRTLIESFRDLLSVMSGAASDNVMIDDGSLVANYAMTMGETDGHWEFPSSDDAYGWGQLPTADSISNFDSNSMAKPGGCVAESPRVRWGQSWSTGHDDFDQEAVDQEKVSKMHSELRSAIIMERKHPRLLDRSTTHDIFEDETPGHKTDEQAPEIPQAARCLGSSHSRPHHETLAKKEVAQSSRLSANWKPFSQVPVTSLFPRSLSEKWFEAKSLSDQNSIHSTIEFWARKSKATCGKEGKGPKTLRLCHYKPKKDEPRKDRYRLKTSQTAEDGEKGLMYTTMVSCKVKEREKRRDRPRQPRDPRVNGLARMTEEVMEEKEKRNWKNPHIWETSDAKVLVSALFVGTPGLSAQALCTPPPHSGDATTSSLCWGLNYRPPLPCAIEALDDRDQSPCAYHSERAPRASTSKLVREVWKLNYLTIVEVTLAR</sequence>
<organism evidence="2 3">
    <name type="scientific">Colletotrichum lupini</name>
    <dbReference type="NCBI Taxonomy" id="145971"/>
    <lineage>
        <taxon>Eukaryota</taxon>
        <taxon>Fungi</taxon>
        <taxon>Dikarya</taxon>
        <taxon>Ascomycota</taxon>
        <taxon>Pezizomycotina</taxon>
        <taxon>Sordariomycetes</taxon>
        <taxon>Hypocreomycetidae</taxon>
        <taxon>Glomerellales</taxon>
        <taxon>Glomerellaceae</taxon>
        <taxon>Colletotrichum</taxon>
        <taxon>Colletotrichum acutatum species complex</taxon>
    </lineage>
</organism>
<evidence type="ECO:0000256" key="1">
    <source>
        <dbReference type="SAM" id="MobiDB-lite"/>
    </source>
</evidence>
<name>A0A9Q8WDW6_9PEZI</name>
<gene>
    <name evidence="2" type="ORF">CLUP02_05259</name>
</gene>
<feature type="compositionally biased region" description="Basic and acidic residues" evidence="1">
    <location>
        <begin position="346"/>
        <end position="366"/>
    </location>
</feature>
<feature type="region of interest" description="Disordered" evidence="1">
    <location>
        <begin position="908"/>
        <end position="927"/>
    </location>
</feature>
<reference evidence="2" key="1">
    <citation type="journal article" date="2021" name="Mol. Plant Microbe Interact.">
        <title>Complete Genome Sequence of the Plant-Pathogenic Fungus Colletotrichum lupini.</title>
        <authorList>
            <person name="Baroncelli R."/>
            <person name="Pensec F."/>
            <person name="Da Lio D."/>
            <person name="Boufleur T."/>
            <person name="Vicente I."/>
            <person name="Sarrocco S."/>
            <person name="Picot A."/>
            <person name="Baraldi E."/>
            <person name="Sukno S."/>
            <person name="Thon M."/>
            <person name="Le Floch G."/>
        </authorList>
    </citation>
    <scope>NUCLEOTIDE SEQUENCE</scope>
    <source>
        <strain evidence="2">IMI 504893</strain>
    </source>
</reference>